<evidence type="ECO:0000313" key="2">
    <source>
        <dbReference type="EMBL" id="KOM31473.1"/>
    </source>
</evidence>
<reference evidence="3" key="1">
    <citation type="journal article" date="2015" name="Proc. Natl. Acad. Sci. U.S.A.">
        <title>Genome sequencing of adzuki bean (Vigna angularis) provides insight into high starch and low fat accumulation and domestication.</title>
        <authorList>
            <person name="Yang K."/>
            <person name="Tian Z."/>
            <person name="Chen C."/>
            <person name="Luo L."/>
            <person name="Zhao B."/>
            <person name="Wang Z."/>
            <person name="Yu L."/>
            <person name="Li Y."/>
            <person name="Sun Y."/>
            <person name="Li W."/>
            <person name="Chen Y."/>
            <person name="Li Y."/>
            <person name="Zhang Y."/>
            <person name="Ai D."/>
            <person name="Zhao J."/>
            <person name="Shang C."/>
            <person name="Ma Y."/>
            <person name="Wu B."/>
            <person name="Wang M."/>
            <person name="Gao L."/>
            <person name="Sun D."/>
            <person name="Zhang P."/>
            <person name="Guo F."/>
            <person name="Wang W."/>
            <person name="Li Y."/>
            <person name="Wang J."/>
            <person name="Varshney R.K."/>
            <person name="Wang J."/>
            <person name="Ling H.Q."/>
            <person name="Wan P."/>
        </authorList>
    </citation>
    <scope>NUCLEOTIDE SEQUENCE</scope>
    <source>
        <strain evidence="3">cv. Jingnong 6</strain>
    </source>
</reference>
<feature type="domain" description="PB1-like" evidence="1">
    <location>
        <begin position="1"/>
        <end position="99"/>
    </location>
</feature>
<organism evidence="2 3">
    <name type="scientific">Phaseolus angularis</name>
    <name type="common">Azuki bean</name>
    <name type="synonym">Vigna angularis</name>
    <dbReference type="NCBI Taxonomy" id="3914"/>
    <lineage>
        <taxon>Eukaryota</taxon>
        <taxon>Viridiplantae</taxon>
        <taxon>Streptophyta</taxon>
        <taxon>Embryophyta</taxon>
        <taxon>Tracheophyta</taxon>
        <taxon>Spermatophyta</taxon>
        <taxon>Magnoliopsida</taxon>
        <taxon>eudicotyledons</taxon>
        <taxon>Gunneridae</taxon>
        <taxon>Pentapetalae</taxon>
        <taxon>rosids</taxon>
        <taxon>fabids</taxon>
        <taxon>Fabales</taxon>
        <taxon>Fabaceae</taxon>
        <taxon>Papilionoideae</taxon>
        <taxon>50 kb inversion clade</taxon>
        <taxon>NPAAA clade</taxon>
        <taxon>indigoferoid/millettioid clade</taxon>
        <taxon>Phaseoleae</taxon>
        <taxon>Vigna</taxon>
    </lineage>
</organism>
<evidence type="ECO:0000313" key="3">
    <source>
        <dbReference type="Proteomes" id="UP000053144"/>
    </source>
</evidence>
<dbReference type="Pfam" id="PF26130">
    <property type="entry name" value="PB1-like"/>
    <property type="match status" value="1"/>
</dbReference>
<dbReference type="Gramene" id="KOM31473">
    <property type="protein sequence ID" value="KOM31473"/>
    <property type="gene ID" value="LR48_Vigan01g102800"/>
</dbReference>
<dbReference type="Proteomes" id="UP000053144">
    <property type="component" value="Chromosome 1"/>
</dbReference>
<dbReference type="EMBL" id="CM003371">
    <property type="protein sequence ID" value="KOM31473.1"/>
    <property type="molecule type" value="Genomic_DNA"/>
</dbReference>
<accession>A0A0L9TLM4</accession>
<gene>
    <name evidence="2" type="ORF">LR48_Vigan01g102800</name>
</gene>
<proteinExistence type="predicted"/>
<name>A0A0L9TLM4_PHAAN</name>
<sequence>MEGNFEVVFHHGGKFINEGKLKYEGESTSLSFDPDMWSYFLVVSVVKGLGYDGFKELLYCVGGGSVLENRLEPLLDDIGAMHMITLARLNGEVHLFVVHNVSEPEVINMLEYIPQNTDEVEVEPVGMVMGEGEEEGGGMVVEPVLEERIEADDVVEGEIETQVGVGEVEEDGCDVRSWTSSGHDDGNEEVHYDCMESLVDVNVECDLEEEVGLCCT</sequence>
<evidence type="ECO:0000259" key="1">
    <source>
        <dbReference type="Pfam" id="PF26130"/>
    </source>
</evidence>
<dbReference type="InterPro" id="IPR058594">
    <property type="entry name" value="PB1-like_dom_pln"/>
</dbReference>
<protein>
    <recommendedName>
        <fullName evidence="1">PB1-like domain-containing protein</fullName>
    </recommendedName>
</protein>
<dbReference type="AlphaFoldDB" id="A0A0L9TLM4"/>